<evidence type="ECO:0000313" key="2">
    <source>
        <dbReference type="EMBL" id="UOB18811.1"/>
    </source>
</evidence>
<dbReference type="KEGG" id="fbm:MQE35_05830"/>
<dbReference type="AlphaFoldDB" id="A0A9E6ZXP4"/>
<sequence>MKKILFVFLFLLFGFLLWYLFLKPYDYLIKFKAGTSPRFVYEGVENWTQTLDSALLSPTTDFRSFSQQIVMNDSTYTYNWKVNPINDSLSVVKVYIKDENHSLANKIAIPFTKSAIEVISKNRLSEFKKGLDAFLKTFRVKIEGQENNPGSFCACISSKSTTKDKAQVMVAGNDIIVPFLYNNGVEIKGKPLVKVTRWNQDDKTIAFDFCFPVTKTDSLPVHEKITYKKIKARKSIKAIFNGNYRFSDRAWYAITDYAQQKNIKLDNNPLEIFHNDPHNGGNAIQWKTEVFIPVKE</sequence>
<dbReference type="RefSeq" id="WP_255845428.1">
    <property type="nucleotide sequence ID" value="NZ_CP094358.1"/>
</dbReference>
<feature type="domain" description="GyrI-like small molecule binding" evidence="1">
    <location>
        <begin position="191"/>
        <end position="295"/>
    </location>
</feature>
<keyword evidence="3" id="KW-1185">Reference proteome</keyword>
<evidence type="ECO:0000259" key="1">
    <source>
        <dbReference type="Pfam" id="PF06445"/>
    </source>
</evidence>
<dbReference type="Pfam" id="PF06445">
    <property type="entry name" value="GyrI-like"/>
    <property type="match status" value="1"/>
</dbReference>
<dbReference type="Gene3D" id="3.20.80.10">
    <property type="entry name" value="Regulatory factor, effector binding domain"/>
    <property type="match status" value="1"/>
</dbReference>
<organism evidence="2 3">
    <name type="scientific">Abyssalbus ytuae</name>
    <dbReference type="NCBI Taxonomy" id="2926907"/>
    <lineage>
        <taxon>Bacteria</taxon>
        <taxon>Pseudomonadati</taxon>
        <taxon>Bacteroidota</taxon>
        <taxon>Flavobacteriia</taxon>
        <taxon>Flavobacteriales</taxon>
        <taxon>Flavobacteriaceae</taxon>
        <taxon>Abyssalbus</taxon>
    </lineage>
</organism>
<dbReference type="EMBL" id="CP094358">
    <property type="protein sequence ID" value="UOB18811.1"/>
    <property type="molecule type" value="Genomic_DNA"/>
</dbReference>
<proteinExistence type="predicted"/>
<dbReference type="SUPFAM" id="SSF55136">
    <property type="entry name" value="Probable bacterial effector-binding domain"/>
    <property type="match status" value="1"/>
</dbReference>
<name>A0A9E6ZXP4_9FLAO</name>
<reference evidence="2" key="1">
    <citation type="submission" date="2022-03" db="EMBL/GenBank/DDBJ databases">
        <title>Description of Abyssus ytuae gen. nov., sp. nov., a novel member of the family Flavobacteriaceae isolated from the sediment of Mariana Trench.</title>
        <authorList>
            <person name="Zhang J."/>
            <person name="Xu X."/>
        </authorList>
    </citation>
    <scope>NUCLEOTIDE SEQUENCE</scope>
    <source>
        <strain evidence="2">MT3330</strain>
    </source>
</reference>
<dbReference type="InterPro" id="IPR029442">
    <property type="entry name" value="GyrI-like"/>
</dbReference>
<evidence type="ECO:0000313" key="3">
    <source>
        <dbReference type="Proteomes" id="UP000831290"/>
    </source>
</evidence>
<dbReference type="Proteomes" id="UP000831290">
    <property type="component" value="Chromosome"/>
</dbReference>
<protein>
    <submittedName>
        <fullName evidence="2">GyrI-like domain-containing protein</fullName>
    </submittedName>
</protein>
<dbReference type="InterPro" id="IPR011256">
    <property type="entry name" value="Reg_factor_effector_dom_sf"/>
</dbReference>
<gene>
    <name evidence="2" type="ORF">MQE35_05830</name>
</gene>
<accession>A0A9E6ZXP4</accession>